<dbReference type="RefSeq" id="WP_106176488.1">
    <property type="nucleotide sequence ID" value="NZ_PVNH01000001.1"/>
</dbReference>
<protein>
    <recommendedName>
        <fullName evidence="5">Excalibur calcium-binding domain-containing protein</fullName>
    </recommendedName>
</protein>
<accession>A0A2T0M2I6</accession>
<dbReference type="Proteomes" id="UP000238362">
    <property type="component" value="Unassembled WGS sequence"/>
</dbReference>
<reference evidence="3 4" key="1">
    <citation type="submission" date="2018-03" db="EMBL/GenBank/DDBJ databases">
        <title>Genomic Encyclopedia of Type Strains, Phase III (KMG-III): the genomes of soil and plant-associated and newly described type strains.</title>
        <authorList>
            <person name="Whitman W."/>
        </authorList>
    </citation>
    <scope>NUCLEOTIDE SEQUENCE [LARGE SCALE GENOMIC DNA]</scope>
    <source>
        <strain evidence="3 4">CGMCC 4.7125</strain>
    </source>
</reference>
<evidence type="ECO:0000256" key="1">
    <source>
        <dbReference type="SAM" id="MobiDB-lite"/>
    </source>
</evidence>
<evidence type="ECO:0000313" key="3">
    <source>
        <dbReference type="EMBL" id="PRX50947.1"/>
    </source>
</evidence>
<dbReference type="EMBL" id="PVNH01000001">
    <property type="protein sequence ID" value="PRX50947.1"/>
    <property type="molecule type" value="Genomic_DNA"/>
</dbReference>
<feature type="region of interest" description="Disordered" evidence="1">
    <location>
        <begin position="197"/>
        <end position="286"/>
    </location>
</feature>
<keyword evidence="2" id="KW-0812">Transmembrane</keyword>
<evidence type="ECO:0000313" key="4">
    <source>
        <dbReference type="Proteomes" id="UP000238362"/>
    </source>
</evidence>
<keyword evidence="2" id="KW-0472">Membrane</keyword>
<gene>
    <name evidence="3" type="ORF">B0I33_10198</name>
</gene>
<comment type="caution">
    <text evidence="3">The sequence shown here is derived from an EMBL/GenBank/DDBJ whole genome shotgun (WGS) entry which is preliminary data.</text>
</comment>
<keyword evidence="4" id="KW-1185">Reference proteome</keyword>
<organism evidence="3 4">
    <name type="scientific">Prauserella shujinwangii</name>
    <dbReference type="NCBI Taxonomy" id="1453103"/>
    <lineage>
        <taxon>Bacteria</taxon>
        <taxon>Bacillati</taxon>
        <taxon>Actinomycetota</taxon>
        <taxon>Actinomycetes</taxon>
        <taxon>Pseudonocardiales</taxon>
        <taxon>Pseudonocardiaceae</taxon>
        <taxon>Prauserella</taxon>
    </lineage>
</organism>
<proteinExistence type="predicted"/>
<dbReference type="AlphaFoldDB" id="A0A2T0M2I6"/>
<feature type="transmembrane region" description="Helical" evidence="2">
    <location>
        <begin position="157"/>
        <end position="175"/>
    </location>
</feature>
<feature type="compositionally biased region" description="Pro residues" evidence="1">
    <location>
        <begin position="232"/>
        <end position="256"/>
    </location>
</feature>
<keyword evidence="2" id="KW-1133">Transmembrane helix</keyword>
<sequence length="308" mass="32251">MVENWSEGLVMLGTGTAGTTVAVTREEHHQDVLARYPVAPGGQRHVAVELGWCVIGSGKYRGEHAIEVRLDSARVGELTYAMSQRYGPLVAHVAAQGGRPGCEAVIREGNRGLEMVLRLPRDPASAVPGPPPYATAPMAALPPAPAPRRGILSRRPLWIAAAVVLLVVFFAAIVSPDEPTTTGDTDGEPDREVIVATATTTPSPTTPRTTPTTASVATKPSAPTTPRRSEPEPQPQPKPQPQPEPQPEPRPAPGPECDPNYTGCVPVASDVDCAGGSGNGPAYVAGPVRVVGSDIYRLDHDNDGTACE</sequence>
<evidence type="ECO:0000256" key="2">
    <source>
        <dbReference type="SAM" id="Phobius"/>
    </source>
</evidence>
<evidence type="ECO:0008006" key="5">
    <source>
        <dbReference type="Google" id="ProtNLM"/>
    </source>
</evidence>
<feature type="compositionally biased region" description="Low complexity" evidence="1">
    <location>
        <begin position="197"/>
        <end position="226"/>
    </location>
</feature>
<name>A0A2T0M2I6_9PSEU</name>
<dbReference type="OrthoDB" id="9812156at2"/>